<name>A0A5E4M5C5_9HEMI</name>
<sequence>MSVLIHCSKHIRSAYSLSRHRVSNNTLNTNFQINSHISRSTSTVINNGINTLYPNTNILPNRSFFTSTIYNKETSLNTIDSHIKQLDSDLRRAGRISKREIEEILKEIKTSKTATPSQSLMVLRCCGSLVPDELPENRTILAKELWNTINRIGVSLDISHYNTLLKVYLENNYKYSPTEFLEDLEKKGIAPNRVTFQHFITSYCQNGDIEGASRILEYMNNKQLPINKVVFNALVLGHSQNGDMESAEKVLNVMKESNLEPTSDTYTLLASGYAKKGDIAKVIEILDISNGKEIYISDREYLDIIYVLATNGHSNQIDQIITRIQKMSGYNQDAINCIYKLVIAGQEKIAFKLFDTMIKPLKPDGSCPPIGRFLIMHLIKVNTSFDNLIEFCNKLVSEQTNPKAFDIATEIALQNGSVDLALSMFEYLKKNEQPVRQHYFWPLFVAKSKQNDLKGLKNILSIMINEYNITPNIDTLRYYILPFMFKNNLLGAQIITDLQLMGVTTGTSAHAMVLYLLSKKEIRLAADIAATYRAFYYPSLLRQPLINAFLASHDVTSLIVILQKICSGLTRFSLINAPELAKQRETQLSLNNTEEQIIEMREFISQLINGIVQNLKQNSGAVQITQEILENLYEKGLGINPSAVEKVQNHLQGKITVEVSNLLESLTDSNLVPKHELSVKSSTYVYPLINESTLENIIKKAELSGDSKNNSKRQLLNLYCKNQNLEKASALKDKLIAEGFKIPIGSMVLLMELYLNNDKLAEAREIYENIKSNDPEFILDKYKVVKMAEVIAKIDSIENTIVFLSSLKKIDSNNEFMPYLHANTCWRLLNIVAESGNVENLQKVFDLLINNNYITVSNVLLGPLVKVHIIKNDLKEALAKFEWCCKTYRCTPWKNELAHKFIEAEDATSLQILTDLSTTVHGEINSLYDLMFSFIECGRIKQARKILETPGLRIRQDRINTVCAKYRSEGSEENLVRLLDVTKYVGAFDRTQIFNELLQLYSQNNKVKEAMALWIQMQEEDIQPTDNFMWELSELLKKNNLEVPFKVVQPKNINQRANPKNANQIINSQIDMLLKSDNINKALSLRKSILSKGSTINPFEESKIIEMLTRENRLEEAFEISKDMLNNSRPITQNIFNFLAGKLSESGDFASLEYLEGKVSKVVSQKLSLNSKIFKAYQLRGNANDLFVRLENTIDANINDSDKLSKIIKNVPGSGIINILKSDSSFVPFVERLNSKVISHGHIEFANSLWSYFMLNKEYEKALTLVKVFEDAKFIQYRYLLSEIRLNNNIEMAHKFLEILPSFKNIDQNKNAGLIYSAMIDSYVNQDNAIEASKILDKALEKITLNDLNETAVMRLKQLLKTRGEEFKYDTSSLQKKKTSSNNRNPEIYSDDSSDSSDDEKVAKV</sequence>
<dbReference type="PROSITE" id="PS51375">
    <property type="entry name" value="PPR"/>
    <property type="match status" value="3"/>
</dbReference>
<dbReference type="Pfam" id="PF13041">
    <property type="entry name" value="PPR_2"/>
    <property type="match status" value="1"/>
</dbReference>
<organism evidence="3 4">
    <name type="scientific">Cinara cedri</name>
    <dbReference type="NCBI Taxonomy" id="506608"/>
    <lineage>
        <taxon>Eukaryota</taxon>
        <taxon>Metazoa</taxon>
        <taxon>Ecdysozoa</taxon>
        <taxon>Arthropoda</taxon>
        <taxon>Hexapoda</taxon>
        <taxon>Insecta</taxon>
        <taxon>Pterygota</taxon>
        <taxon>Neoptera</taxon>
        <taxon>Paraneoptera</taxon>
        <taxon>Hemiptera</taxon>
        <taxon>Sternorrhyncha</taxon>
        <taxon>Aphidomorpha</taxon>
        <taxon>Aphidoidea</taxon>
        <taxon>Aphididae</taxon>
        <taxon>Lachninae</taxon>
        <taxon>Cinara</taxon>
    </lineage>
</organism>
<dbReference type="Pfam" id="PF01535">
    <property type="entry name" value="PPR"/>
    <property type="match status" value="2"/>
</dbReference>
<dbReference type="Proteomes" id="UP000325440">
    <property type="component" value="Unassembled WGS sequence"/>
</dbReference>
<dbReference type="Gene3D" id="1.25.40.10">
    <property type="entry name" value="Tetratricopeptide repeat domain"/>
    <property type="match status" value="2"/>
</dbReference>
<evidence type="ECO:0000313" key="4">
    <source>
        <dbReference type="Proteomes" id="UP000325440"/>
    </source>
</evidence>
<dbReference type="PANTHER" id="PTHR46669">
    <property type="entry name" value="LEUCINE-RICH PPR MOTIF-CONTAINING PROTEIN, MITOCHONDRIAL"/>
    <property type="match status" value="1"/>
</dbReference>
<dbReference type="PANTHER" id="PTHR46669:SF1">
    <property type="entry name" value="LEUCINE-RICH PPR MOTIF-CONTAINING PROTEIN, MITOCHONDRIAL"/>
    <property type="match status" value="1"/>
</dbReference>
<evidence type="ECO:0000256" key="2">
    <source>
        <dbReference type="SAM" id="MobiDB-lite"/>
    </source>
</evidence>
<gene>
    <name evidence="3" type="ORF">CINCED_3A016053</name>
</gene>
<dbReference type="EMBL" id="CABPRJ010000019">
    <property type="protein sequence ID" value="VVC25742.1"/>
    <property type="molecule type" value="Genomic_DNA"/>
</dbReference>
<evidence type="ECO:0000313" key="3">
    <source>
        <dbReference type="EMBL" id="VVC25742.1"/>
    </source>
</evidence>
<accession>A0A5E4M5C5</accession>
<dbReference type="InterPro" id="IPR002885">
    <property type="entry name" value="PPR_rpt"/>
</dbReference>
<dbReference type="InterPro" id="IPR033490">
    <property type="entry name" value="LRP130"/>
</dbReference>
<protein>
    <submittedName>
        <fullName evidence="3">Pentatricopeptide repeat,Tetratricopeptide-like helical domain</fullName>
    </submittedName>
</protein>
<feature type="repeat" description="PPR" evidence="1">
    <location>
        <begin position="192"/>
        <end position="226"/>
    </location>
</feature>
<feature type="compositionally biased region" description="Polar residues" evidence="2">
    <location>
        <begin position="1370"/>
        <end position="1385"/>
    </location>
</feature>
<reference evidence="3 4" key="1">
    <citation type="submission" date="2019-08" db="EMBL/GenBank/DDBJ databases">
        <authorList>
            <person name="Alioto T."/>
            <person name="Alioto T."/>
            <person name="Gomez Garrido J."/>
        </authorList>
    </citation>
    <scope>NUCLEOTIDE SEQUENCE [LARGE SCALE GENOMIC DNA]</scope>
</reference>
<dbReference type="OrthoDB" id="185373at2759"/>
<dbReference type="Pfam" id="PF12854">
    <property type="entry name" value="PPR_1"/>
    <property type="match status" value="1"/>
</dbReference>
<dbReference type="GO" id="GO:0003730">
    <property type="term" value="F:mRNA 3'-UTR binding"/>
    <property type="evidence" value="ECO:0007669"/>
    <property type="project" value="TreeGrafter"/>
</dbReference>
<feature type="compositionally biased region" description="Acidic residues" evidence="2">
    <location>
        <begin position="1389"/>
        <end position="1398"/>
    </location>
</feature>
<dbReference type="GO" id="GO:0005634">
    <property type="term" value="C:nucleus"/>
    <property type="evidence" value="ECO:0007669"/>
    <property type="project" value="TreeGrafter"/>
</dbReference>
<evidence type="ECO:0000256" key="1">
    <source>
        <dbReference type="PROSITE-ProRule" id="PRU00708"/>
    </source>
</evidence>
<feature type="region of interest" description="Disordered" evidence="2">
    <location>
        <begin position="1367"/>
        <end position="1405"/>
    </location>
</feature>
<dbReference type="InterPro" id="IPR011990">
    <property type="entry name" value="TPR-like_helical_dom_sf"/>
</dbReference>
<keyword evidence="4" id="KW-1185">Reference proteome</keyword>
<proteinExistence type="predicted"/>
<dbReference type="NCBIfam" id="TIGR00756">
    <property type="entry name" value="PPR"/>
    <property type="match status" value="2"/>
</dbReference>
<dbReference type="GO" id="GO:0005739">
    <property type="term" value="C:mitochondrion"/>
    <property type="evidence" value="ECO:0007669"/>
    <property type="project" value="TreeGrafter"/>
</dbReference>
<feature type="repeat" description="PPR" evidence="1">
    <location>
        <begin position="990"/>
        <end position="1024"/>
    </location>
</feature>
<feature type="repeat" description="PPR" evidence="1">
    <location>
        <begin position="227"/>
        <end position="261"/>
    </location>
</feature>
<dbReference type="GO" id="GO:0070129">
    <property type="term" value="P:regulation of mitochondrial translation"/>
    <property type="evidence" value="ECO:0007669"/>
    <property type="project" value="TreeGrafter"/>
</dbReference>